<evidence type="ECO:0000256" key="1">
    <source>
        <dbReference type="ARBA" id="ARBA00022485"/>
    </source>
</evidence>
<keyword evidence="2" id="KW-0479">Metal-binding</keyword>
<evidence type="ECO:0000256" key="4">
    <source>
        <dbReference type="ARBA" id="ARBA00023004"/>
    </source>
</evidence>
<dbReference type="InterPro" id="IPR017900">
    <property type="entry name" value="4Fe4S_Fe_S_CS"/>
</dbReference>
<dbReference type="GO" id="GO:0051912">
    <property type="term" value="F:CoB--CoM heterodisulfide reductase activity"/>
    <property type="evidence" value="ECO:0007669"/>
    <property type="project" value="UniProtKB-EC"/>
</dbReference>
<dbReference type="KEGG" id="psyt:DSAG12_03452"/>
<dbReference type="Pfam" id="PF02754">
    <property type="entry name" value="CCG"/>
    <property type="match status" value="1"/>
</dbReference>
<name>A0A5B9DEZ3_9ARCH</name>
<sequence length="420" mass="48739">MEKIQPVTQEFFGFFKPDACENCGECLTHCPIMDFTIEEAKSEIQHLKNGTQTKRVLSECQSCFTCNFYCKNNSNPASLILQRWNEQYKKEGLKIRGKYYMTLYPNYPNFRTYGIDRMTEQETQILKKWASLEPLKGDTLTYPGCNVILTPTLTQTSFFKDLDIRGRLEYCCGETLFRTGYTELLKQVSTRLDKWFNILKPKHLLVLCTAGTNVFKNVLPNYGLKYKFESITSYIEWLWDRIESREIKISRPLGLKVTIQDSCYSKMFGDDYMDIPRKILKKIGCEIIEVPYNRENMRCCGIAAGFSVDSAYHALKIRKATCDNLNDAKKTGADVVCVYCSGCNQTYNIAKKLYLKKFDLPILHIIELIQMAIGETPKRLIERTSNKIFWGIISKQFPHMYSKKTFRIPPISEDPEKTAY</sequence>
<gene>
    <name evidence="7" type="ORF">DSAG12_03452</name>
</gene>
<organism evidence="7 8">
    <name type="scientific">Promethearchaeum syntrophicum</name>
    <dbReference type="NCBI Taxonomy" id="2594042"/>
    <lineage>
        <taxon>Archaea</taxon>
        <taxon>Promethearchaeati</taxon>
        <taxon>Promethearchaeota</taxon>
        <taxon>Promethearchaeia</taxon>
        <taxon>Promethearchaeales</taxon>
        <taxon>Promethearchaeaceae</taxon>
        <taxon>Promethearchaeum</taxon>
    </lineage>
</organism>
<evidence type="ECO:0000259" key="6">
    <source>
        <dbReference type="PROSITE" id="PS51379"/>
    </source>
</evidence>
<evidence type="ECO:0000256" key="5">
    <source>
        <dbReference type="ARBA" id="ARBA00023014"/>
    </source>
</evidence>
<dbReference type="GeneID" id="41331423"/>
<dbReference type="RefSeq" id="WP_147664504.1">
    <property type="nucleotide sequence ID" value="NZ_CP042905.2"/>
</dbReference>
<evidence type="ECO:0000256" key="2">
    <source>
        <dbReference type="ARBA" id="ARBA00022723"/>
    </source>
</evidence>
<keyword evidence="5" id="KW-0411">Iron-sulfur</keyword>
<dbReference type="AlphaFoldDB" id="A0A5B9DEZ3"/>
<dbReference type="Proteomes" id="UP000321408">
    <property type="component" value="Chromosome"/>
</dbReference>
<keyword evidence="1" id="KW-0004">4Fe-4S</keyword>
<dbReference type="PANTHER" id="PTHR43255">
    <property type="entry name" value="IRON-SULFUR-BINDING OXIDOREDUCTASE FADF-RELATED-RELATED"/>
    <property type="match status" value="1"/>
</dbReference>
<feature type="domain" description="4Fe-4S ferredoxin-type" evidence="6">
    <location>
        <begin position="11"/>
        <end position="40"/>
    </location>
</feature>
<dbReference type="GO" id="GO:0005886">
    <property type="term" value="C:plasma membrane"/>
    <property type="evidence" value="ECO:0007669"/>
    <property type="project" value="TreeGrafter"/>
</dbReference>
<keyword evidence="3" id="KW-0560">Oxidoreductase</keyword>
<accession>A0A5B9DEZ3</accession>
<dbReference type="PROSITE" id="PS00198">
    <property type="entry name" value="4FE4S_FER_1"/>
    <property type="match status" value="1"/>
</dbReference>
<dbReference type="GO" id="GO:0046872">
    <property type="term" value="F:metal ion binding"/>
    <property type="evidence" value="ECO:0007669"/>
    <property type="project" value="UniProtKB-KW"/>
</dbReference>
<dbReference type="SUPFAM" id="SSF46548">
    <property type="entry name" value="alpha-helical ferredoxin"/>
    <property type="match status" value="1"/>
</dbReference>
<dbReference type="OrthoDB" id="42878at2157"/>
<evidence type="ECO:0000313" key="8">
    <source>
        <dbReference type="Proteomes" id="UP000321408"/>
    </source>
</evidence>
<reference evidence="7 8" key="1">
    <citation type="journal article" date="2020" name="Nature">
        <title>Isolation of an archaeon at the prokaryote-eukaryote interface.</title>
        <authorList>
            <person name="Imachi H."/>
            <person name="Nobu M.K."/>
            <person name="Nakahara N."/>
            <person name="Morono Y."/>
            <person name="Ogawara M."/>
            <person name="Takaki Y."/>
            <person name="Takano Y."/>
            <person name="Uematsu K."/>
            <person name="Ikuta T."/>
            <person name="Ito M."/>
            <person name="Matsui Y."/>
            <person name="Miyazaki M."/>
            <person name="Murata K."/>
            <person name="Saito Y."/>
            <person name="Sakai S."/>
            <person name="Song C."/>
            <person name="Tasumi E."/>
            <person name="Yamanaka Y."/>
            <person name="Yamaguchi T."/>
            <person name="Kamagata Y."/>
            <person name="Tamaki H."/>
            <person name="Takai K."/>
        </authorList>
    </citation>
    <scope>NUCLEOTIDE SEQUENCE [LARGE SCALE GENOMIC DNA]</scope>
    <source>
        <strain evidence="7 8">MK-D1</strain>
    </source>
</reference>
<dbReference type="InterPro" id="IPR051460">
    <property type="entry name" value="HdrC_iron-sulfur_subunit"/>
</dbReference>
<dbReference type="PANTHER" id="PTHR43255:SF1">
    <property type="entry name" value="IRON-SULFUR-BINDING OXIDOREDUCTASE FADF-RELATED"/>
    <property type="match status" value="1"/>
</dbReference>
<keyword evidence="8" id="KW-1185">Reference proteome</keyword>
<dbReference type="PROSITE" id="PS51379">
    <property type="entry name" value="4FE4S_FER_2"/>
    <property type="match status" value="1"/>
</dbReference>
<dbReference type="InterPro" id="IPR004017">
    <property type="entry name" value="Cys_rich_dom"/>
</dbReference>
<dbReference type="GO" id="GO:0051539">
    <property type="term" value="F:4 iron, 4 sulfur cluster binding"/>
    <property type="evidence" value="ECO:0007669"/>
    <property type="project" value="UniProtKB-KW"/>
</dbReference>
<reference evidence="7 8" key="2">
    <citation type="journal article" date="2024" name="Int. J. Syst. Evol. Microbiol.">
        <title>Promethearchaeum syntrophicum gen. nov., sp. nov., an anaerobic, obligately syntrophic archaeon, the first isolate of the lineage 'Asgard' archaea, and proposal of the new archaeal phylum Promethearchaeota phyl. nov. and kingdom Promethearchaeati regn. nov.</title>
        <authorList>
            <person name="Imachi H."/>
            <person name="Nobu M.K."/>
            <person name="Kato S."/>
            <person name="Takaki Y."/>
            <person name="Miyazaki M."/>
            <person name="Miyata M."/>
            <person name="Ogawara M."/>
            <person name="Saito Y."/>
            <person name="Sakai S."/>
            <person name="Tahara Y.O."/>
            <person name="Takano Y."/>
            <person name="Tasumi E."/>
            <person name="Uematsu K."/>
            <person name="Yoshimura T."/>
            <person name="Itoh T."/>
            <person name="Ohkuma M."/>
            <person name="Takai K."/>
        </authorList>
    </citation>
    <scope>NUCLEOTIDE SEQUENCE [LARGE SCALE GENOMIC DNA]</scope>
    <source>
        <strain evidence="7 8">MK-D1</strain>
    </source>
</reference>
<protein>
    <submittedName>
        <fullName evidence="7">(Fe-S)-binding protein</fullName>
    </submittedName>
</protein>
<evidence type="ECO:0000256" key="3">
    <source>
        <dbReference type="ARBA" id="ARBA00023002"/>
    </source>
</evidence>
<dbReference type="EMBL" id="CP042905">
    <property type="protein sequence ID" value="QEE17615.1"/>
    <property type="molecule type" value="Genomic_DNA"/>
</dbReference>
<proteinExistence type="predicted"/>
<keyword evidence="4" id="KW-0408">Iron</keyword>
<dbReference type="InterPro" id="IPR017896">
    <property type="entry name" value="4Fe4S_Fe-S-bd"/>
</dbReference>
<evidence type="ECO:0000313" key="7">
    <source>
        <dbReference type="EMBL" id="QEE17615.1"/>
    </source>
</evidence>